<evidence type="ECO:0000313" key="1">
    <source>
        <dbReference type="EMBL" id="GAH01179.1"/>
    </source>
</evidence>
<dbReference type="EMBL" id="BART01028109">
    <property type="protein sequence ID" value="GAH01179.1"/>
    <property type="molecule type" value="Genomic_DNA"/>
</dbReference>
<sequence>MTAISGQKTVAAAGTAEAIGTGMCMADLMIKALIGNTGYIYVGNDGAGDVSSANGQVLSAGDYIVLEQVAMFDHIYLDSSVNGEGVSWLLLNI</sequence>
<dbReference type="AlphaFoldDB" id="X1D7X0"/>
<gene>
    <name evidence="1" type="ORF">S01H4_49645</name>
</gene>
<name>X1D7X0_9ZZZZ</name>
<comment type="caution">
    <text evidence="1">The sequence shown here is derived from an EMBL/GenBank/DDBJ whole genome shotgun (WGS) entry which is preliminary data.</text>
</comment>
<organism evidence="1">
    <name type="scientific">marine sediment metagenome</name>
    <dbReference type="NCBI Taxonomy" id="412755"/>
    <lineage>
        <taxon>unclassified sequences</taxon>
        <taxon>metagenomes</taxon>
        <taxon>ecological metagenomes</taxon>
    </lineage>
</organism>
<protein>
    <submittedName>
        <fullName evidence="1">Uncharacterized protein</fullName>
    </submittedName>
</protein>
<reference evidence="1" key="1">
    <citation type="journal article" date="2014" name="Front. Microbiol.">
        <title>High frequency of phylogenetically diverse reductive dehalogenase-homologous genes in deep subseafloor sedimentary metagenomes.</title>
        <authorList>
            <person name="Kawai M."/>
            <person name="Futagami T."/>
            <person name="Toyoda A."/>
            <person name="Takaki Y."/>
            <person name="Nishi S."/>
            <person name="Hori S."/>
            <person name="Arai W."/>
            <person name="Tsubouchi T."/>
            <person name="Morono Y."/>
            <person name="Uchiyama I."/>
            <person name="Ito T."/>
            <person name="Fujiyama A."/>
            <person name="Inagaki F."/>
            <person name="Takami H."/>
        </authorList>
    </citation>
    <scope>NUCLEOTIDE SEQUENCE</scope>
    <source>
        <strain evidence="1">Expedition CK06-06</strain>
    </source>
</reference>
<proteinExistence type="predicted"/>
<accession>X1D7X0</accession>